<dbReference type="PANTHER" id="PTHR13439">
    <property type="entry name" value="CT120 PROTEIN"/>
    <property type="match status" value="1"/>
</dbReference>
<dbReference type="EMBL" id="CP001160">
    <property type="protein sequence ID" value="ACI64841.1"/>
    <property type="molecule type" value="Genomic_DNA"/>
</dbReference>
<feature type="transmembrane region" description="Helical" evidence="5">
    <location>
        <begin position="45"/>
        <end position="71"/>
    </location>
</feature>
<protein>
    <recommendedName>
        <fullName evidence="6">TLC domain-containing protein</fullName>
    </recommendedName>
</protein>
<dbReference type="GO" id="GO:0055091">
    <property type="term" value="P:phospholipid homeostasis"/>
    <property type="evidence" value="ECO:0000318"/>
    <property type="project" value="GO_Central"/>
</dbReference>
<dbReference type="Proteomes" id="UP000001449">
    <property type="component" value="Chromosome 7"/>
</dbReference>
<dbReference type="PANTHER" id="PTHR13439:SF4">
    <property type="entry name" value="TLC DOMAIN-CONTAINING PROTEIN"/>
    <property type="match status" value="1"/>
</dbReference>
<dbReference type="GeneID" id="7449009"/>
<evidence type="ECO:0000256" key="4">
    <source>
        <dbReference type="ARBA" id="ARBA00023136"/>
    </source>
</evidence>
<evidence type="ECO:0000259" key="6">
    <source>
        <dbReference type="SMART" id="SM00724"/>
    </source>
</evidence>
<dbReference type="InterPro" id="IPR050846">
    <property type="entry name" value="TLCD"/>
</dbReference>
<dbReference type="SMART" id="SM00724">
    <property type="entry name" value="TLC"/>
    <property type="match status" value="1"/>
</dbReference>
<dbReference type="PaxDb" id="35128-Thaps6857"/>
<dbReference type="InterPro" id="IPR006634">
    <property type="entry name" value="TLC-dom"/>
</dbReference>
<keyword evidence="4 5" id="KW-0472">Membrane</keyword>
<feature type="transmembrane region" description="Helical" evidence="5">
    <location>
        <begin position="246"/>
        <end position="269"/>
    </location>
</feature>
<dbReference type="GO" id="GO:0005886">
    <property type="term" value="C:plasma membrane"/>
    <property type="evidence" value="ECO:0000318"/>
    <property type="project" value="GO_Central"/>
</dbReference>
<dbReference type="GO" id="GO:0007009">
    <property type="term" value="P:plasma membrane organization"/>
    <property type="evidence" value="ECO:0000318"/>
    <property type="project" value="GO_Central"/>
</dbReference>
<evidence type="ECO:0000256" key="3">
    <source>
        <dbReference type="ARBA" id="ARBA00022989"/>
    </source>
</evidence>
<dbReference type="HOGENOM" id="CLU_845930_0_0_1"/>
<evidence type="ECO:0000256" key="2">
    <source>
        <dbReference type="ARBA" id="ARBA00022692"/>
    </source>
</evidence>
<sequence length="329" mass="37608">MCRQTPTNATLTSRPSRLLLTHESFVFDDIPEKDDDNKRSAGNPYIIGLGGPSLTSTLMTVSFYVGLLFAWEHVARMIIEQFQHIDPILANETNRHIIARHIAVDFTSLVYCAYLALSYRHICADMIRHGVSYGKTDSMKEEDFENRVFRYHPGSQRLLVMFFVYQVKNMYDTIKWGDGPEFVVHHILAGLAAWGGMFPGCCHFYALFFFGFSEISTAILCLLSNFDPKYGVPGLEDVFPITKMVLGGLFVVSFIICRLLMWPYVSYHFGKDTLKAIRSKAKRAEGRRGYLWAIFYCCVGLSLIQLLFLWMIIDIGREEVPKFLAALQK</sequence>
<proteinExistence type="predicted"/>
<evidence type="ECO:0000313" key="7">
    <source>
        <dbReference type="EMBL" id="ACI64841.1"/>
    </source>
</evidence>
<dbReference type="eggNOG" id="ENOG502R93W">
    <property type="taxonomic scope" value="Eukaryota"/>
</dbReference>
<feature type="transmembrane region" description="Helical" evidence="5">
    <location>
        <begin position="290"/>
        <end position="313"/>
    </location>
</feature>
<keyword evidence="8" id="KW-1185">Reference proteome</keyword>
<keyword evidence="3 5" id="KW-1133">Transmembrane helix</keyword>
<dbReference type="Pfam" id="PF03798">
    <property type="entry name" value="TRAM_LAG1_CLN8"/>
    <property type="match status" value="1"/>
</dbReference>
<dbReference type="OMA" id="HICADMI"/>
<organism evidence="7 8">
    <name type="scientific">Thalassiosira pseudonana</name>
    <name type="common">Marine diatom</name>
    <name type="synonym">Cyclotella nana</name>
    <dbReference type="NCBI Taxonomy" id="35128"/>
    <lineage>
        <taxon>Eukaryota</taxon>
        <taxon>Sar</taxon>
        <taxon>Stramenopiles</taxon>
        <taxon>Ochrophyta</taxon>
        <taxon>Bacillariophyta</taxon>
        <taxon>Coscinodiscophyceae</taxon>
        <taxon>Thalassiosirophycidae</taxon>
        <taxon>Thalassiosirales</taxon>
        <taxon>Thalassiosiraceae</taxon>
        <taxon>Thalassiosira</taxon>
    </lineage>
</organism>
<dbReference type="AlphaFoldDB" id="B5YMP1"/>
<dbReference type="GO" id="GO:0097035">
    <property type="term" value="P:regulation of membrane lipid distribution"/>
    <property type="evidence" value="ECO:0000318"/>
    <property type="project" value="GO_Central"/>
</dbReference>
<feature type="domain" description="TLC" evidence="6">
    <location>
        <begin position="107"/>
        <end position="321"/>
    </location>
</feature>
<reference evidence="7 8" key="1">
    <citation type="journal article" date="2004" name="Science">
        <title>The genome of the diatom Thalassiosira pseudonana: ecology, evolution, and metabolism.</title>
        <authorList>
            <person name="Armbrust E.V."/>
            <person name="Berges J.A."/>
            <person name="Bowler C."/>
            <person name="Green B.R."/>
            <person name="Martinez D."/>
            <person name="Putnam N.H."/>
            <person name="Zhou S."/>
            <person name="Allen A.E."/>
            <person name="Apt K.E."/>
            <person name="Bechner M."/>
            <person name="Brzezinski M.A."/>
            <person name="Chaal B.K."/>
            <person name="Chiovitti A."/>
            <person name="Davis A.K."/>
            <person name="Demarest M.S."/>
            <person name="Detter J.C."/>
            <person name="Glavina T."/>
            <person name="Goodstein D."/>
            <person name="Hadi M.Z."/>
            <person name="Hellsten U."/>
            <person name="Hildebrand M."/>
            <person name="Jenkins B.D."/>
            <person name="Jurka J."/>
            <person name="Kapitonov V.V."/>
            <person name="Kroger N."/>
            <person name="Lau W.W."/>
            <person name="Lane T.W."/>
            <person name="Larimer F.W."/>
            <person name="Lippmeier J.C."/>
            <person name="Lucas S."/>
            <person name="Medina M."/>
            <person name="Montsant A."/>
            <person name="Obornik M."/>
            <person name="Parker M.S."/>
            <person name="Palenik B."/>
            <person name="Pazour G.J."/>
            <person name="Richardson P.M."/>
            <person name="Rynearson T.A."/>
            <person name="Saito M.A."/>
            <person name="Schwartz D.C."/>
            <person name="Thamatrakoln K."/>
            <person name="Valentin K."/>
            <person name="Vardi A."/>
            <person name="Wilkerson F.P."/>
            <person name="Rokhsar D.S."/>
        </authorList>
    </citation>
    <scope>NUCLEOTIDE SEQUENCE [LARGE SCALE GENOMIC DNA]</scope>
    <source>
        <strain evidence="7 8">CCMP1335</strain>
    </source>
</reference>
<dbReference type="InParanoid" id="B5YMP1"/>
<dbReference type="GO" id="GO:0071709">
    <property type="term" value="P:membrane assembly"/>
    <property type="evidence" value="ECO:0000318"/>
    <property type="project" value="GO_Central"/>
</dbReference>
<feature type="transmembrane region" description="Helical" evidence="5">
    <location>
        <begin position="204"/>
        <end position="226"/>
    </location>
</feature>
<dbReference type="KEGG" id="tps:THAPS_6857"/>
<keyword evidence="2 5" id="KW-0812">Transmembrane</keyword>
<reference evidence="7 8" key="2">
    <citation type="journal article" date="2008" name="Nature">
        <title>The Phaeodactylum genome reveals the evolutionary history of diatom genomes.</title>
        <authorList>
            <person name="Bowler C."/>
            <person name="Allen A.E."/>
            <person name="Badger J.H."/>
            <person name="Grimwood J."/>
            <person name="Jabbari K."/>
            <person name="Kuo A."/>
            <person name="Maheswari U."/>
            <person name="Martens C."/>
            <person name="Maumus F."/>
            <person name="Otillar R.P."/>
            <person name="Rayko E."/>
            <person name="Salamov A."/>
            <person name="Vandepoele K."/>
            <person name="Beszteri B."/>
            <person name="Gruber A."/>
            <person name="Heijde M."/>
            <person name="Katinka M."/>
            <person name="Mock T."/>
            <person name="Valentin K."/>
            <person name="Verret F."/>
            <person name="Berges J.A."/>
            <person name="Brownlee C."/>
            <person name="Cadoret J.P."/>
            <person name="Chiovitti A."/>
            <person name="Choi C.J."/>
            <person name="Coesel S."/>
            <person name="De Martino A."/>
            <person name="Detter J.C."/>
            <person name="Durkin C."/>
            <person name="Falciatore A."/>
            <person name="Fournet J."/>
            <person name="Haruta M."/>
            <person name="Huysman M.J."/>
            <person name="Jenkins B.D."/>
            <person name="Jiroutova K."/>
            <person name="Jorgensen R.E."/>
            <person name="Joubert Y."/>
            <person name="Kaplan A."/>
            <person name="Kroger N."/>
            <person name="Kroth P.G."/>
            <person name="La Roche J."/>
            <person name="Lindquist E."/>
            <person name="Lommer M."/>
            <person name="Martin-Jezequel V."/>
            <person name="Lopez P.J."/>
            <person name="Lucas S."/>
            <person name="Mangogna M."/>
            <person name="McGinnis K."/>
            <person name="Medlin L.K."/>
            <person name="Montsant A."/>
            <person name="Oudot-Le Secq M.P."/>
            <person name="Napoli C."/>
            <person name="Obornik M."/>
            <person name="Parker M.S."/>
            <person name="Petit J.L."/>
            <person name="Porcel B.M."/>
            <person name="Poulsen N."/>
            <person name="Robison M."/>
            <person name="Rychlewski L."/>
            <person name="Rynearson T.A."/>
            <person name="Schmutz J."/>
            <person name="Shapiro H."/>
            <person name="Siaut M."/>
            <person name="Stanley M."/>
            <person name="Sussman M.R."/>
            <person name="Taylor A.R."/>
            <person name="Vardi A."/>
            <person name="von Dassow P."/>
            <person name="Vyverman W."/>
            <person name="Willis A."/>
            <person name="Wyrwicz L.S."/>
            <person name="Rokhsar D.S."/>
            <person name="Weissenbach J."/>
            <person name="Armbrust E.V."/>
            <person name="Green B.R."/>
            <person name="Van de Peer Y."/>
            <person name="Grigoriev I.V."/>
        </authorList>
    </citation>
    <scope>NUCLEOTIDE SEQUENCE [LARGE SCALE GENOMIC DNA]</scope>
    <source>
        <strain evidence="7 8">CCMP1335</strain>
    </source>
</reference>
<name>B5YMP1_THAPS</name>
<dbReference type="RefSeq" id="XP_002296124.1">
    <property type="nucleotide sequence ID" value="XM_002296088.1"/>
</dbReference>
<accession>B5YMP1</accession>
<evidence type="ECO:0000256" key="5">
    <source>
        <dbReference type="SAM" id="Phobius"/>
    </source>
</evidence>
<comment type="subcellular location">
    <subcellularLocation>
        <location evidence="1">Membrane</location>
        <topology evidence="1">Multi-pass membrane protein</topology>
    </subcellularLocation>
</comment>
<evidence type="ECO:0000256" key="1">
    <source>
        <dbReference type="ARBA" id="ARBA00004141"/>
    </source>
</evidence>
<evidence type="ECO:0000313" key="8">
    <source>
        <dbReference type="Proteomes" id="UP000001449"/>
    </source>
</evidence>
<gene>
    <name evidence="7" type="ORF">THAPS_6857</name>
</gene>